<dbReference type="PANTHER" id="PTHR43394:SF1">
    <property type="entry name" value="ATP-BINDING CASSETTE SUB-FAMILY B MEMBER 10, MITOCHONDRIAL"/>
    <property type="match status" value="1"/>
</dbReference>
<dbReference type="PROSITE" id="PS50929">
    <property type="entry name" value="ABC_TM1F"/>
    <property type="match status" value="1"/>
</dbReference>
<dbReference type="InterPro" id="IPR017871">
    <property type="entry name" value="ABC_transporter-like_CS"/>
</dbReference>
<dbReference type="CDD" id="cd18548">
    <property type="entry name" value="ABC_6TM_Tm287_like"/>
    <property type="match status" value="1"/>
</dbReference>
<feature type="transmembrane region" description="Helical" evidence="7">
    <location>
        <begin position="128"/>
        <end position="152"/>
    </location>
</feature>
<feature type="transmembrane region" description="Helical" evidence="7">
    <location>
        <begin position="17"/>
        <end position="35"/>
    </location>
</feature>
<keyword evidence="2 7" id="KW-0812">Transmembrane</keyword>
<comment type="subcellular location">
    <subcellularLocation>
        <location evidence="1">Cell membrane</location>
        <topology evidence="1">Multi-pass membrane protein</topology>
    </subcellularLocation>
</comment>
<proteinExistence type="predicted"/>
<comment type="caution">
    <text evidence="10">The sequence shown here is derived from an EMBL/GenBank/DDBJ whole genome shotgun (WGS) entry which is preliminary data.</text>
</comment>
<feature type="domain" description="ABC transporter" evidence="8">
    <location>
        <begin position="335"/>
        <end position="570"/>
    </location>
</feature>
<dbReference type="EMBL" id="BAAAYR010000002">
    <property type="protein sequence ID" value="GAA3566465.1"/>
    <property type="molecule type" value="Genomic_DNA"/>
</dbReference>
<keyword evidence="3" id="KW-0547">Nucleotide-binding</keyword>
<dbReference type="InterPro" id="IPR011527">
    <property type="entry name" value="ABC1_TM_dom"/>
</dbReference>
<dbReference type="InterPro" id="IPR027417">
    <property type="entry name" value="P-loop_NTPase"/>
</dbReference>
<reference evidence="11" key="1">
    <citation type="journal article" date="2019" name="Int. J. Syst. Evol. Microbiol.">
        <title>The Global Catalogue of Microorganisms (GCM) 10K type strain sequencing project: providing services to taxonomists for standard genome sequencing and annotation.</title>
        <authorList>
            <consortium name="The Broad Institute Genomics Platform"/>
            <consortium name="The Broad Institute Genome Sequencing Center for Infectious Disease"/>
            <person name="Wu L."/>
            <person name="Ma J."/>
        </authorList>
    </citation>
    <scope>NUCLEOTIDE SEQUENCE [LARGE SCALE GENOMIC DNA]</scope>
    <source>
        <strain evidence="11">JCM 16540</strain>
    </source>
</reference>
<evidence type="ECO:0000313" key="10">
    <source>
        <dbReference type="EMBL" id="GAA3566465.1"/>
    </source>
</evidence>
<sequence length="579" mass="62467">MLISLLRERFLRPYGRLLLGVLVLQLVGTLASLYLPSLNASIIDRGVLTGDTAFIWSTGKIMLAVSLVQIVCAAVATYLGARAAMGFGRDVRGAVFERVLSFSARELNHFGAPTLITRTTNDVQQVQLLALLSSTVFVAAPITMIGGVIMALREDVVLSWLIIVAVPVLVLSIGALIWKMRPLFRVVQTRIDTVNRVLREQITGIRVVRAFVREPFEAERFGRANAELTATQTSVGRYQAALFPIVMLVLNVSSVAVLWFGARRIDAGEMQIGALTAFLTYLVQILMSVMMATFLLLIAPRAAVCAERIEEVLRTDSSVVAPEAGVTETPEVSRVRFDHVGFTYPGADSPVLSDVSFTAEAGQTTAIIGSTGSGKTTLVSLVPRLFDATAGVTEVDGVDVRELEPEALWGRIGLVPQRAFLFSGTVASNLRYGRPDATDEELWAALRTAQAEDFVRAMPEQLEAPIAQGGSNVSGGQRQRLAIARALVKRPEVYVFDDAFSALDVATDARLRAALARETEGACVIIVGQRVATIREADLIVVLEDGRVVGQGTHESLLAGCPTYVEIVDSQLSAEEVLA</sequence>
<feature type="transmembrane region" description="Helical" evidence="7">
    <location>
        <begin position="274"/>
        <end position="299"/>
    </location>
</feature>
<dbReference type="PANTHER" id="PTHR43394">
    <property type="entry name" value="ATP-DEPENDENT PERMEASE MDL1, MITOCHONDRIAL"/>
    <property type="match status" value="1"/>
</dbReference>
<keyword evidence="4 10" id="KW-0067">ATP-binding</keyword>
<evidence type="ECO:0000256" key="4">
    <source>
        <dbReference type="ARBA" id="ARBA00022840"/>
    </source>
</evidence>
<dbReference type="Gene3D" id="1.20.1560.10">
    <property type="entry name" value="ABC transporter type 1, transmembrane domain"/>
    <property type="match status" value="1"/>
</dbReference>
<dbReference type="InterPro" id="IPR036640">
    <property type="entry name" value="ABC1_TM_sf"/>
</dbReference>
<evidence type="ECO:0000256" key="6">
    <source>
        <dbReference type="ARBA" id="ARBA00023136"/>
    </source>
</evidence>
<dbReference type="SUPFAM" id="SSF52540">
    <property type="entry name" value="P-loop containing nucleoside triphosphate hydrolases"/>
    <property type="match status" value="1"/>
</dbReference>
<name>A0ABP6XJX4_9ACTN</name>
<dbReference type="InterPro" id="IPR003593">
    <property type="entry name" value="AAA+_ATPase"/>
</dbReference>
<evidence type="ECO:0000256" key="1">
    <source>
        <dbReference type="ARBA" id="ARBA00004651"/>
    </source>
</evidence>
<dbReference type="SUPFAM" id="SSF90123">
    <property type="entry name" value="ABC transporter transmembrane region"/>
    <property type="match status" value="1"/>
</dbReference>
<keyword evidence="5 7" id="KW-1133">Transmembrane helix</keyword>
<dbReference type="Gene3D" id="3.40.50.300">
    <property type="entry name" value="P-loop containing nucleotide triphosphate hydrolases"/>
    <property type="match status" value="1"/>
</dbReference>
<dbReference type="Pfam" id="PF00664">
    <property type="entry name" value="ABC_membrane"/>
    <property type="match status" value="1"/>
</dbReference>
<feature type="transmembrane region" description="Helical" evidence="7">
    <location>
        <begin position="158"/>
        <end position="178"/>
    </location>
</feature>
<evidence type="ECO:0000256" key="3">
    <source>
        <dbReference type="ARBA" id="ARBA00022741"/>
    </source>
</evidence>
<dbReference type="InterPro" id="IPR039421">
    <property type="entry name" value="Type_1_exporter"/>
</dbReference>
<accession>A0ABP6XJX4</accession>
<dbReference type="Pfam" id="PF00005">
    <property type="entry name" value="ABC_tran"/>
    <property type="match status" value="1"/>
</dbReference>
<dbReference type="PROSITE" id="PS00211">
    <property type="entry name" value="ABC_TRANSPORTER_1"/>
    <property type="match status" value="1"/>
</dbReference>
<evidence type="ECO:0000256" key="2">
    <source>
        <dbReference type="ARBA" id="ARBA00022692"/>
    </source>
</evidence>
<evidence type="ECO:0000259" key="9">
    <source>
        <dbReference type="PROSITE" id="PS50929"/>
    </source>
</evidence>
<feature type="domain" description="ABC transmembrane type-1" evidence="9">
    <location>
        <begin position="19"/>
        <end position="301"/>
    </location>
</feature>
<protein>
    <submittedName>
        <fullName evidence="10">ABC transporter ATP-binding protein</fullName>
    </submittedName>
</protein>
<dbReference type="RefSeq" id="WP_204910556.1">
    <property type="nucleotide sequence ID" value="NZ_BAAAYR010000002.1"/>
</dbReference>
<keyword evidence="11" id="KW-1185">Reference proteome</keyword>
<keyword evidence="6 7" id="KW-0472">Membrane</keyword>
<organism evidence="10 11">
    <name type="scientific">Microlunatus spumicola</name>
    <dbReference type="NCBI Taxonomy" id="81499"/>
    <lineage>
        <taxon>Bacteria</taxon>
        <taxon>Bacillati</taxon>
        <taxon>Actinomycetota</taxon>
        <taxon>Actinomycetes</taxon>
        <taxon>Propionibacteriales</taxon>
        <taxon>Propionibacteriaceae</taxon>
        <taxon>Microlunatus</taxon>
    </lineage>
</organism>
<dbReference type="Proteomes" id="UP001500767">
    <property type="component" value="Unassembled WGS sequence"/>
</dbReference>
<dbReference type="SMART" id="SM00382">
    <property type="entry name" value="AAA"/>
    <property type="match status" value="1"/>
</dbReference>
<evidence type="ECO:0000259" key="8">
    <source>
        <dbReference type="PROSITE" id="PS50893"/>
    </source>
</evidence>
<feature type="transmembrane region" description="Helical" evidence="7">
    <location>
        <begin position="55"/>
        <end position="79"/>
    </location>
</feature>
<feature type="transmembrane region" description="Helical" evidence="7">
    <location>
        <begin position="241"/>
        <end position="262"/>
    </location>
</feature>
<dbReference type="InterPro" id="IPR003439">
    <property type="entry name" value="ABC_transporter-like_ATP-bd"/>
</dbReference>
<gene>
    <name evidence="10" type="ORF">GCM10022197_22980</name>
</gene>
<evidence type="ECO:0000256" key="7">
    <source>
        <dbReference type="SAM" id="Phobius"/>
    </source>
</evidence>
<evidence type="ECO:0000256" key="5">
    <source>
        <dbReference type="ARBA" id="ARBA00022989"/>
    </source>
</evidence>
<evidence type="ECO:0000313" key="11">
    <source>
        <dbReference type="Proteomes" id="UP001500767"/>
    </source>
</evidence>
<dbReference type="GO" id="GO:0005524">
    <property type="term" value="F:ATP binding"/>
    <property type="evidence" value="ECO:0007669"/>
    <property type="project" value="UniProtKB-KW"/>
</dbReference>
<dbReference type="PROSITE" id="PS50893">
    <property type="entry name" value="ABC_TRANSPORTER_2"/>
    <property type="match status" value="1"/>
</dbReference>